<keyword evidence="5" id="KW-1185">Reference proteome</keyword>
<dbReference type="InterPro" id="IPR032508">
    <property type="entry name" value="FecR_C"/>
</dbReference>
<keyword evidence="1" id="KW-0472">Membrane</keyword>
<reference evidence="5" key="1">
    <citation type="submission" date="2019-08" db="EMBL/GenBank/DDBJ databases">
        <title>Seonamhaeicola sediminis sp. nov., isolated from marine sediment.</title>
        <authorList>
            <person name="Cao W.R."/>
        </authorList>
    </citation>
    <scope>NUCLEOTIDE SEQUENCE [LARGE SCALE GENOMIC DNA]</scope>
    <source>
        <strain evidence="5">Gy8</strain>
    </source>
</reference>
<dbReference type="InterPro" id="IPR006860">
    <property type="entry name" value="FecR"/>
</dbReference>
<dbReference type="Gene3D" id="2.60.120.1440">
    <property type="match status" value="1"/>
</dbReference>
<dbReference type="Pfam" id="PF04773">
    <property type="entry name" value="FecR"/>
    <property type="match status" value="1"/>
</dbReference>
<feature type="transmembrane region" description="Helical" evidence="1">
    <location>
        <begin position="41"/>
        <end position="60"/>
    </location>
</feature>
<evidence type="ECO:0000313" key="4">
    <source>
        <dbReference type="EMBL" id="TXE12890.1"/>
    </source>
</evidence>
<keyword evidence="1" id="KW-0812">Transmembrane</keyword>
<dbReference type="Proteomes" id="UP000321790">
    <property type="component" value="Unassembled WGS sequence"/>
</dbReference>
<dbReference type="GO" id="GO:0016989">
    <property type="term" value="F:sigma factor antagonist activity"/>
    <property type="evidence" value="ECO:0007669"/>
    <property type="project" value="TreeGrafter"/>
</dbReference>
<evidence type="ECO:0000256" key="1">
    <source>
        <dbReference type="SAM" id="Phobius"/>
    </source>
</evidence>
<protein>
    <submittedName>
        <fullName evidence="4">DUF4974 domain-containing protein</fullName>
    </submittedName>
</protein>
<sequence length="362" mass="40569">MSQHSNKKFDKNSVTDLEKELLKKSIFTSIKKLKAKKRLKYFTTSAAAVIVMALGVGLYLKLQSKTSEISNFVKSTDVKSIENTNNVKLIIANDKNVKIDGENTSISYSKTGSKVNIGNSQTLTQDTNNQNTTKYNTLVVPFGKRSSLTLADGSKVWLNSGSKFVYPVNFSKESNRVVYLVEGEAAFDVAHNPKKPFIMMTENQEIEVLGTVFNVSNYSDDTNNFVVLKSGSVQVSYPEKHNSILNQKKKIIIKPGQMANINKATKLVTAKRVNTDHYFSWKDGVLILDNSNLNYITKKLSRYYNIAITIDDEQLKKQTFSGHLDLKDAVEKVIETIIEAGTAENLNYKITNNNLILTNKTH</sequence>
<feature type="domain" description="FecR protein" evidence="2">
    <location>
        <begin position="138"/>
        <end position="233"/>
    </location>
</feature>
<proteinExistence type="predicted"/>
<feature type="domain" description="Protein FecR C-terminal" evidence="3">
    <location>
        <begin position="286"/>
        <end position="356"/>
    </location>
</feature>
<dbReference type="Gene3D" id="3.55.50.30">
    <property type="match status" value="1"/>
</dbReference>
<evidence type="ECO:0000259" key="2">
    <source>
        <dbReference type="Pfam" id="PF04773"/>
    </source>
</evidence>
<gene>
    <name evidence="4" type="ORF">FUA26_03605</name>
</gene>
<dbReference type="Pfam" id="PF16344">
    <property type="entry name" value="FecR_C"/>
    <property type="match status" value="1"/>
</dbReference>
<dbReference type="RefSeq" id="WP_147131668.1">
    <property type="nucleotide sequence ID" value="NZ_VOSC01000012.1"/>
</dbReference>
<comment type="caution">
    <text evidence="4">The sequence shown here is derived from an EMBL/GenBank/DDBJ whole genome shotgun (WGS) entry which is preliminary data.</text>
</comment>
<dbReference type="PANTHER" id="PTHR30273">
    <property type="entry name" value="PERIPLASMIC SIGNAL SENSOR AND SIGMA FACTOR ACTIVATOR FECR-RELATED"/>
    <property type="match status" value="1"/>
</dbReference>
<dbReference type="OrthoDB" id="704021at2"/>
<dbReference type="EMBL" id="VOSC01000012">
    <property type="protein sequence ID" value="TXE12890.1"/>
    <property type="molecule type" value="Genomic_DNA"/>
</dbReference>
<dbReference type="AlphaFoldDB" id="A0A5C7AW36"/>
<evidence type="ECO:0000259" key="3">
    <source>
        <dbReference type="Pfam" id="PF16344"/>
    </source>
</evidence>
<name>A0A5C7AW36_9FLAO</name>
<dbReference type="PANTHER" id="PTHR30273:SF2">
    <property type="entry name" value="PROTEIN FECR"/>
    <property type="match status" value="1"/>
</dbReference>
<accession>A0A5C7AW36</accession>
<keyword evidence="1" id="KW-1133">Transmembrane helix</keyword>
<organism evidence="4 5">
    <name type="scientific">Seonamhaeicola algicola</name>
    <dbReference type="NCBI Taxonomy" id="1719036"/>
    <lineage>
        <taxon>Bacteria</taxon>
        <taxon>Pseudomonadati</taxon>
        <taxon>Bacteroidota</taxon>
        <taxon>Flavobacteriia</taxon>
        <taxon>Flavobacteriales</taxon>
        <taxon>Flavobacteriaceae</taxon>
    </lineage>
</organism>
<dbReference type="InterPro" id="IPR012373">
    <property type="entry name" value="Ferrdict_sens_TM"/>
</dbReference>
<evidence type="ECO:0000313" key="5">
    <source>
        <dbReference type="Proteomes" id="UP000321790"/>
    </source>
</evidence>